<name>A0AAD5TGL3_9FUNG</name>
<evidence type="ECO:0000256" key="1">
    <source>
        <dbReference type="SAM" id="SignalP"/>
    </source>
</evidence>
<evidence type="ECO:0008006" key="4">
    <source>
        <dbReference type="Google" id="ProtNLM"/>
    </source>
</evidence>
<accession>A0AAD5TGL3</accession>
<dbReference type="EMBL" id="JADGJQ010000045">
    <property type="protein sequence ID" value="KAJ3176020.1"/>
    <property type="molecule type" value="Genomic_DNA"/>
</dbReference>
<evidence type="ECO:0000313" key="3">
    <source>
        <dbReference type="Proteomes" id="UP001212152"/>
    </source>
</evidence>
<feature type="signal peptide" evidence="1">
    <location>
        <begin position="1"/>
        <end position="18"/>
    </location>
</feature>
<reference evidence="2" key="1">
    <citation type="submission" date="2020-05" db="EMBL/GenBank/DDBJ databases">
        <title>Phylogenomic resolution of chytrid fungi.</title>
        <authorList>
            <person name="Stajich J.E."/>
            <person name="Amses K."/>
            <person name="Simmons R."/>
            <person name="Seto K."/>
            <person name="Myers J."/>
            <person name="Bonds A."/>
            <person name="Quandt C.A."/>
            <person name="Barry K."/>
            <person name="Liu P."/>
            <person name="Grigoriev I."/>
            <person name="Longcore J.E."/>
            <person name="James T.Y."/>
        </authorList>
    </citation>
    <scope>NUCLEOTIDE SEQUENCE</scope>
    <source>
        <strain evidence="2">JEL0379</strain>
    </source>
</reference>
<dbReference type="Proteomes" id="UP001212152">
    <property type="component" value="Unassembled WGS sequence"/>
</dbReference>
<organism evidence="2 3">
    <name type="scientific">Geranomyces variabilis</name>
    <dbReference type="NCBI Taxonomy" id="109894"/>
    <lineage>
        <taxon>Eukaryota</taxon>
        <taxon>Fungi</taxon>
        <taxon>Fungi incertae sedis</taxon>
        <taxon>Chytridiomycota</taxon>
        <taxon>Chytridiomycota incertae sedis</taxon>
        <taxon>Chytridiomycetes</taxon>
        <taxon>Spizellomycetales</taxon>
        <taxon>Powellomycetaceae</taxon>
        <taxon>Geranomyces</taxon>
    </lineage>
</organism>
<proteinExistence type="predicted"/>
<dbReference type="AlphaFoldDB" id="A0AAD5TGL3"/>
<feature type="chain" id="PRO_5042157867" description="F-box domain-containing protein" evidence="1">
    <location>
        <begin position="19"/>
        <end position="409"/>
    </location>
</feature>
<sequence>MAAHPAAIVLALPNELLSLVLDYASRPSCNENPLFLSRSVRPACTLSSTCRILRARILALEPTLGPLHALFCNFLLLTPVVAGSIPVPRLPPTDDFDALDLHLRRSAASTSEVWVVLRHPSRYLRKKEEEGEGAARKLAIEKFVASEVVVFPRDNGLSRSLVVVPAPGTNGIYHSLFSLEEDSLMEEGDGLHFNRYAFATTSPDVARRLGIETNLWIPIFEEQWMKSSMANQDMGVYSNTQLCSRLSELLHGLVFGENSPEFAWNLTDWQSWAWATGQTWNGISGPNWLEPAPNRPTLSLAPPSNPAAVPSALLSGPRLIDKVRKILSLATLNSDQGYPCAIAQYSCQIIRHLIRRTRVELVARHDLGIALGDSLTMDSSPEACCYRAILDRSWQKWHSNVFYLVGLAL</sequence>
<evidence type="ECO:0000313" key="2">
    <source>
        <dbReference type="EMBL" id="KAJ3176020.1"/>
    </source>
</evidence>
<keyword evidence="3" id="KW-1185">Reference proteome</keyword>
<keyword evidence="1" id="KW-0732">Signal</keyword>
<comment type="caution">
    <text evidence="2">The sequence shown here is derived from an EMBL/GenBank/DDBJ whole genome shotgun (WGS) entry which is preliminary data.</text>
</comment>
<gene>
    <name evidence="2" type="ORF">HDU87_005537</name>
</gene>
<protein>
    <recommendedName>
        <fullName evidence="4">F-box domain-containing protein</fullName>
    </recommendedName>
</protein>